<evidence type="ECO:0000313" key="3">
    <source>
        <dbReference type="EMBL" id="CAD6190504.1"/>
    </source>
</evidence>
<protein>
    <recommendedName>
        <fullName evidence="2">aECM cysteine-cradle domain-containing protein</fullName>
    </recommendedName>
</protein>
<dbReference type="InterPro" id="IPR055352">
    <property type="entry name" value="CCD_aECM"/>
</dbReference>
<feature type="domain" description="aECM cysteine-cradle" evidence="2">
    <location>
        <begin position="145"/>
        <end position="196"/>
    </location>
</feature>
<keyword evidence="4" id="KW-1185">Reference proteome</keyword>
<evidence type="ECO:0000259" key="2">
    <source>
        <dbReference type="Pfam" id="PF23626"/>
    </source>
</evidence>
<gene>
    <name evidence="3" type="ORF">CAUJ_LOCUS6423</name>
</gene>
<comment type="caution">
    <text evidence="3">The sequence shown here is derived from an EMBL/GenBank/DDBJ whole genome shotgun (WGS) entry which is preliminary data.</text>
</comment>
<proteinExistence type="predicted"/>
<evidence type="ECO:0000256" key="1">
    <source>
        <dbReference type="SAM" id="SignalP"/>
    </source>
</evidence>
<dbReference type="EMBL" id="CAJGYM010000016">
    <property type="protein sequence ID" value="CAD6190504.1"/>
    <property type="molecule type" value="Genomic_DNA"/>
</dbReference>
<keyword evidence="1" id="KW-0732">Signal</keyword>
<feature type="chain" id="PRO_5035737623" description="aECM cysteine-cradle domain-containing protein" evidence="1">
    <location>
        <begin position="20"/>
        <end position="205"/>
    </location>
</feature>
<reference evidence="3" key="1">
    <citation type="submission" date="2020-10" db="EMBL/GenBank/DDBJ databases">
        <authorList>
            <person name="Kikuchi T."/>
        </authorList>
    </citation>
    <scope>NUCLEOTIDE SEQUENCE</scope>
    <source>
        <strain evidence="3">NKZ352</strain>
    </source>
</reference>
<feature type="signal peptide" evidence="1">
    <location>
        <begin position="1"/>
        <end position="19"/>
    </location>
</feature>
<dbReference type="PANTHER" id="PTHR37435:SF4">
    <property type="entry name" value="GROUND-LIKE DOMAIN-CONTAINING PROTEIN"/>
    <property type="match status" value="1"/>
</dbReference>
<sequence>MLLAAVVFAASHTFSFAEALSRVQIVFPTRHKEYLNSYSAYPSNFENSVENFRTSPIQEYENFETITPPETLIETTTTQKPKRKKKLRRKYKKRIIPNRVPVEVITESPIFMTSISSNTAPESTITLPPIYDEETGISYSREQLDKICLQTKQMSTTFGIHDIDSFAKNNCFLIRIYYPDVSCNQINTLIEYCSSNGLLNASKDL</sequence>
<dbReference type="PANTHER" id="PTHR37435">
    <property type="entry name" value="PROTEIN CBG14344"/>
    <property type="match status" value="1"/>
</dbReference>
<dbReference type="OrthoDB" id="5861617at2759"/>
<dbReference type="Pfam" id="PF23626">
    <property type="entry name" value="CCD_aECM"/>
    <property type="match status" value="1"/>
</dbReference>
<dbReference type="Proteomes" id="UP000835052">
    <property type="component" value="Unassembled WGS sequence"/>
</dbReference>
<evidence type="ECO:0000313" key="4">
    <source>
        <dbReference type="Proteomes" id="UP000835052"/>
    </source>
</evidence>
<organism evidence="3 4">
    <name type="scientific">Caenorhabditis auriculariae</name>
    <dbReference type="NCBI Taxonomy" id="2777116"/>
    <lineage>
        <taxon>Eukaryota</taxon>
        <taxon>Metazoa</taxon>
        <taxon>Ecdysozoa</taxon>
        <taxon>Nematoda</taxon>
        <taxon>Chromadorea</taxon>
        <taxon>Rhabditida</taxon>
        <taxon>Rhabditina</taxon>
        <taxon>Rhabditomorpha</taxon>
        <taxon>Rhabditoidea</taxon>
        <taxon>Rhabditidae</taxon>
        <taxon>Peloderinae</taxon>
        <taxon>Caenorhabditis</taxon>
    </lineage>
</organism>
<accession>A0A8S1H5C8</accession>
<dbReference type="AlphaFoldDB" id="A0A8S1H5C8"/>
<name>A0A8S1H5C8_9PELO</name>